<accession>A0ABT5KWV8</accession>
<dbReference type="InterPro" id="IPR011611">
    <property type="entry name" value="PfkB_dom"/>
</dbReference>
<gene>
    <name evidence="5" type="ORF">OIK42_00685</name>
</gene>
<keyword evidence="6" id="KW-1185">Reference proteome</keyword>
<dbReference type="EMBL" id="JAQQXP010000001">
    <property type="protein sequence ID" value="MDC8829263.1"/>
    <property type="molecule type" value="Genomic_DNA"/>
</dbReference>
<dbReference type="InterPro" id="IPR029056">
    <property type="entry name" value="Ribokinase-like"/>
</dbReference>
<reference evidence="5 6" key="1">
    <citation type="submission" date="2022-10" db="EMBL/GenBank/DDBJ databases">
        <title>Alteromonas sp. chi3 Genome sequencing.</title>
        <authorList>
            <person name="Park S."/>
        </authorList>
    </citation>
    <scope>NUCLEOTIDE SEQUENCE [LARGE SCALE GENOMIC DNA]</scope>
    <source>
        <strain evidence="6">chi3</strain>
    </source>
</reference>
<dbReference type="PROSITE" id="PS00584">
    <property type="entry name" value="PFKB_KINASES_2"/>
    <property type="match status" value="1"/>
</dbReference>
<dbReference type="Gene3D" id="3.40.1190.20">
    <property type="match status" value="1"/>
</dbReference>
<dbReference type="Pfam" id="PF00294">
    <property type="entry name" value="PfkB"/>
    <property type="match status" value="1"/>
</dbReference>
<keyword evidence="2" id="KW-0808">Transferase</keyword>
<evidence type="ECO:0000259" key="4">
    <source>
        <dbReference type="Pfam" id="PF00294"/>
    </source>
</evidence>
<organism evidence="5 6">
    <name type="scientific">Alteromonas gilva</name>
    <dbReference type="NCBI Taxonomy" id="2987522"/>
    <lineage>
        <taxon>Bacteria</taxon>
        <taxon>Pseudomonadati</taxon>
        <taxon>Pseudomonadota</taxon>
        <taxon>Gammaproteobacteria</taxon>
        <taxon>Alteromonadales</taxon>
        <taxon>Alteromonadaceae</taxon>
        <taxon>Alteromonas/Salinimonas group</taxon>
        <taxon>Alteromonas</taxon>
    </lineage>
</organism>
<dbReference type="Proteomes" id="UP001218788">
    <property type="component" value="Unassembled WGS sequence"/>
</dbReference>
<evidence type="ECO:0000256" key="2">
    <source>
        <dbReference type="ARBA" id="ARBA00022679"/>
    </source>
</evidence>
<dbReference type="PANTHER" id="PTHR43085:SF15">
    <property type="entry name" value="2-DEHYDRO-3-DEOXYGLUCONOKINASE"/>
    <property type="match status" value="1"/>
</dbReference>
<name>A0ABT5KWV8_9ALTE</name>
<evidence type="ECO:0000313" key="5">
    <source>
        <dbReference type="EMBL" id="MDC8829263.1"/>
    </source>
</evidence>
<dbReference type="SUPFAM" id="SSF53613">
    <property type="entry name" value="Ribokinase-like"/>
    <property type="match status" value="1"/>
</dbReference>
<feature type="domain" description="Carbohydrate kinase PfkB" evidence="4">
    <location>
        <begin position="3"/>
        <end position="292"/>
    </location>
</feature>
<comment type="similarity">
    <text evidence="1">Belongs to the carbohydrate kinase PfkB family.</text>
</comment>
<proteinExistence type="inferred from homology"/>
<evidence type="ECO:0000313" key="6">
    <source>
        <dbReference type="Proteomes" id="UP001218788"/>
    </source>
</evidence>
<dbReference type="InterPro" id="IPR050306">
    <property type="entry name" value="PfkB_Carbo_kinase"/>
</dbReference>
<keyword evidence="3 5" id="KW-0418">Kinase</keyword>
<comment type="caution">
    <text evidence="5">The sequence shown here is derived from an EMBL/GenBank/DDBJ whole genome shotgun (WGS) entry which is preliminary data.</text>
</comment>
<protein>
    <submittedName>
        <fullName evidence="5">Sugar kinase</fullName>
    </submittedName>
</protein>
<evidence type="ECO:0000256" key="3">
    <source>
        <dbReference type="ARBA" id="ARBA00022777"/>
    </source>
</evidence>
<dbReference type="InterPro" id="IPR002173">
    <property type="entry name" value="Carboh/pur_kinase_PfkB_CS"/>
</dbReference>
<sequence>MPTCLIIGECMVELAPLTHDSLRKQFAGDTFNTAVYLKRCLPTCEVNYFTAVGTDLLSREMTERFAEEGINTQYVARSQSKTVGMYLVNTDASGERSFSYWRNDSAARQMLTTAALPDVYFDIVYVSGITVAILDEPQREILISGLKRYQQAGAKIVFDPNYRPQLWSGIEQAREWTKRLYSLCDIAFPGGDDHRELYGHQSEQEVFTFLQGLGVREIVLKRGAESVEIAQHNAHFSVAVKPVAEVVDTTSAGDAFIGGYLAKTLAGEDCCVAAGFGARVAGIVIGAKGAIIERDYFFQRLN</sequence>
<dbReference type="PANTHER" id="PTHR43085">
    <property type="entry name" value="HEXOKINASE FAMILY MEMBER"/>
    <property type="match status" value="1"/>
</dbReference>
<dbReference type="RefSeq" id="WP_273637633.1">
    <property type="nucleotide sequence ID" value="NZ_JAQQXP010000001.1"/>
</dbReference>
<evidence type="ECO:0000256" key="1">
    <source>
        <dbReference type="ARBA" id="ARBA00010688"/>
    </source>
</evidence>
<dbReference type="GO" id="GO:0016301">
    <property type="term" value="F:kinase activity"/>
    <property type="evidence" value="ECO:0007669"/>
    <property type="project" value="UniProtKB-KW"/>
</dbReference>
<dbReference type="CDD" id="cd01166">
    <property type="entry name" value="KdgK"/>
    <property type="match status" value="1"/>
</dbReference>